<dbReference type="Pfam" id="PF07715">
    <property type="entry name" value="Plug"/>
    <property type="match status" value="1"/>
</dbReference>
<dbReference type="Pfam" id="PF13715">
    <property type="entry name" value="CarbopepD_reg_2"/>
    <property type="match status" value="1"/>
</dbReference>
<evidence type="ECO:0000256" key="2">
    <source>
        <dbReference type="ARBA" id="ARBA00022448"/>
    </source>
</evidence>
<evidence type="ECO:0000313" key="9">
    <source>
        <dbReference type="EMBL" id="TDP59392.1"/>
    </source>
</evidence>
<feature type="domain" description="TonB-dependent receptor plug" evidence="8">
    <location>
        <begin position="111"/>
        <end position="213"/>
    </location>
</feature>
<protein>
    <submittedName>
        <fullName evidence="9">TonB-linked SusC/RagA family outer membrane protein</fullName>
    </submittedName>
</protein>
<dbReference type="InterPro" id="IPR008969">
    <property type="entry name" value="CarboxyPept-like_regulatory"/>
</dbReference>
<sequence>MKFYLAYFSFLITCVSSYGQDIKGQVKDDNGLPLPEVNIVVKNKNIFAKTDFDGNFTINAETGDLIEFSFLGYDNLTLPAKQGMIVTLKESNQQLQEIVVIGYGTKKAGAITGSVVQIKANDIIKTPAQSAIQSIQGKAAGVNIVTNDEPGASPTIQIRGLGTLLGGRTPLYVIDGVEASSISNLSPNEIATMDILKDASSLAIYGQKGANGAIIITTKKGKVGKVKISYDSYFGVKQIQREVEMSDTNFYTYYNNVALGSTTYFNSSQPYNTKWLDEITSLGQVTNNFISLSGGNDTANYYLGYTNYAEKGILDGTEFKRNNINSRTQFKLLDDKLKITQSTNLAFTNSTPKPLSAFTNAYKQSPIVPVKFPNGRWGVPLRNPATGQIDINGSDRFNNVGNPVAQLFYTNEQNKSFSLLGSIMAELKVHKDITVTSSFGATYDVTKGFTYTPLADIFLSQNPTSTLESYEATFGPKTPLYNSLSQRRSESYIWNWDNFVTYNKDFGNHSITVLGGMSRTTKNNFENLSGNRFNVPEQSNYWSLNFSSNNTLIDPSQVVQNFRLTPVVSIAYFARAEYDYKDKYLLSVVMRREGTSVFQNSKKWGLFPAISAGWVISDEDFFKNIKTINSLKFRAGYGEVGNSNTGNATNNIVFNPGVNYTFGADQAIFPGSAVPYDVDPNLTWETMREFDFGIDFSMLNRRLTGSIEYYNRQSTDIILPVTIPRVLSSQSVYVNSGTVSNIGQELTLRWADEINDNFNYWIGANFSNNKNKLEKVDNSFFANFIGGDLGNGQFTKQVLVGEALGSFYVYQVTGFDGDGAFTYSDERVNAGSYIPTYTYGLSFGGGYKQFDFSVDTYGVGGNKIYNGKKAQRFGGENVEVEVLENFWLPNNTNATNPKPFNSVPRASTYYIEDGDYFRINNITVGYTFKQFYDKIDKIRLFVTAINPFIITKYSGYSPEVTGDPLGRAGIELDAYPTNRTFLIGLNASF</sequence>
<dbReference type="RefSeq" id="WP_133532927.1">
    <property type="nucleotide sequence ID" value="NZ_SNXR01000013.1"/>
</dbReference>
<dbReference type="SUPFAM" id="SSF56935">
    <property type="entry name" value="Porins"/>
    <property type="match status" value="1"/>
</dbReference>
<accession>A0A4V3CS61</accession>
<dbReference type="OrthoDB" id="9768177at2"/>
<dbReference type="SUPFAM" id="SSF49464">
    <property type="entry name" value="Carboxypeptidase regulatory domain-like"/>
    <property type="match status" value="1"/>
</dbReference>
<dbReference type="InterPro" id="IPR039426">
    <property type="entry name" value="TonB-dep_rcpt-like"/>
</dbReference>
<keyword evidence="3 7" id="KW-1134">Transmembrane beta strand</keyword>
<comment type="similarity">
    <text evidence="7">Belongs to the TonB-dependent receptor family.</text>
</comment>
<dbReference type="InterPro" id="IPR036942">
    <property type="entry name" value="Beta-barrel_TonB_sf"/>
</dbReference>
<dbReference type="InterPro" id="IPR012910">
    <property type="entry name" value="Plug_dom"/>
</dbReference>
<dbReference type="NCBIfam" id="TIGR04056">
    <property type="entry name" value="OMP_RagA_SusC"/>
    <property type="match status" value="1"/>
</dbReference>
<dbReference type="Proteomes" id="UP000295260">
    <property type="component" value="Unassembled WGS sequence"/>
</dbReference>
<comment type="caution">
    <text evidence="9">The sequence shown here is derived from an EMBL/GenBank/DDBJ whole genome shotgun (WGS) entry which is preliminary data.</text>
</comment>
<dbReference type="Gene3D" id="2.170.130.10">
    <property type="entry name" value="TonB-dependent receptor, plug domain"/>
    <property type="match status" value="1"/>
</dbReference>
<dbReference type="GO" id="GO:0009279">
    <property type="term" value="C:cell outer membrane"/>
    <property type="evidence" value="ECO:0007669"/>
    <property type="project" value="UniProtKB-SubCell"/>
</dbReference>
<evidence type="ECO:0000256" key="6">
    <source>
        <dbReference type="ARBA" id="ARBA00023237"/>
    </source>
</evidence>
<evidence type="ECO:0000313" key="10">
    <source>
        <dbReference type="Proteomes" id="UP000295260"/>
    </source>
</evidence>
<dbReference type="EMBL" id="SNXR01000013">
    <property type="protein sequence ID" value="TDP59392.1"/>
    <property type="molecule type" value="Genomic_DNA"/>
</dbReference>
<proteinExistence type="inferred from homology"/>
<keyword evidence="4 7" id="KW-0812">Transmembrane</keyword>
<evidence type="ECO:0000256" key="5">
    <source>
        <dbReference type="ARBA" id="ARBA00023136"/>
    </source>
</evidence>
<name>A0A4V3CS61_9FLAO</name>
<evidence type="ECO:0000256" key="4">
    <source>
        <dbReference type="ARBA" id="ARBA00022692"/>
    </source>
</evidence>
<keyword evidence="2 7" id="KW-0813">Transport</keyword>
<comment type="subcellular location">
    <subcellularLocation>
        <location evidence="1 7">Cell outer membrane</location>
        <topology evidence="1 7">Multi-pass membrane protein</topology>
    </subcellularLocation>
</comment>
<dbReference type="InterPro" id="IPR023996">
    <property type="entry name" value="TonB-dep_OMP_SusC/RagA"/>
</dbReference>
<dbReference type="InterPro" id="IPR023997">
    <property type="entry name" value="TonB-dep_OMP_SusC/RagA_CS"/>
</dbReference>
<evidence type="ECO:0000256" key="7">
    <source>
        <dbReference type="PROSITE-ProRule" id="PRU01360"/>
    </source>
</evidence>
<dbReference type="InterPro" id="IPR037066">
    <property type="entry name" value="Plug_dom_sf"/>
</dbReference>
<evidence type="ECO:0000259" key="8">
    <source>
        <dbReference type="Pfam" id="PF07715"/>
    </source>
</evidence>
<keyword evidence="6 7" id="KW-0998">Cell outer membrane</keyword>
<gene>
    <name evidence="9" type="ORF">BC748_1642</name>
</gene>
<evidence type="ECO:0000256" key="1">
    <source>
        <dbReference type="ARBA" id="ARBA00004571"/>
    </source>
</evidence>
<evidence type="ECO:0000256" key="3">
    <source>
        <dbReference type="ARBA" id="ARBA00022452"/>
    </source>
</evidence>
<dbReference type="Gene3D" id="2.40.170.20">
    <property type="entry name" value="TonB-dependent receptor, beta-barrel domain"/>
    <property type="match status" value="1"/>
</dbReference>
<reference evidence="9 10" key="1">
    <citation type="submission" date="2019-03" db="EMBL/GenBank/DDBJ databases">
        <title>Genomic Encyclopedia of Archaeal and Bacterial Type Strains, Phase II (KMG-II): from individual species to whole genera.</title>
        <authorList>
            <person name="Goeker M."/>
        </authorList>
    </citation>
    <scope>NUCLEOTIDE SEQUENCE [LARGE SCALE GENOMIC DNA]</scope>
    <source>
        <strain evidence="9 10">DSM 25687</strain>
    </source>
</reference>
<dbReference type="AlphaFoldDB" id="A0A4V3CS61"/>
<dbReference type="PROSITE" id="PS52016">
    <property type="entry name" value="TONB_DEPENDENT_REC_3"/>
    <property type="match status" value="1"/>
</dbReference>
<dbReference type="NCBIfam" id="TIGR04057">
    <property type="entry name" value="SusC_RagA_signa"/>
    <property type="match status" value="1"/>
</dbReference>
<keyword evidence="5 7" id="KW-0472">Membrane</keyword>
<organism evidence="9 10">
    <name type="scientific">Flavobacterium dankookense</name>
    <dbReference type="NCBI Taxonomy" id="706186"/>
    <lineage>
        <taxon>Bacteria</taxon>
        <taxon>Pseudomonadati</taxon>
        <taxon>Bacteroidota</taxon>
        <taxon>Flavobacteriia</taxon>
        <taxon>Flavobacteriales</taxon>
        <taxon>Flavobacteriaceae</taxon>
        <taxon>Flavobacterium</taxon>
    </lineage>
</organism>
<keyword evidence="10" id="KW-1185">Reference proteome</keyword>